<organism evidence="1 2">
    <name type="scientific">Faecalibacterium prausnitzii</name>
    <dbReference type="NCBI Taxonomy" id="853"/>
    <lineage>
        <taxon>Bacteria</taxon>
        <taxon>Bacillati</taxon>
        <taxon>Bacillota</taxon>
        <taxon>Clostridia</taxon>
        <taxon>Eubacteriales</taxon>
        <taxon>Oscillospiraceae</taxon>
        <taxon>Faecalibacterium</taxon>
    </lineage>
</organism>
<reference evidence="1 2" key="1">
    <citation type="journal article" date="2017" name="Front. Microbiol.">
        <title>New Insights into the Diversity of the Genus Faecalibacterium.</title>
        <authorList>
            <person name="Benevides L."/>
            <person name="Burman S."/>
            <person name="Martin R."/>
            <person name="Robert V."/>
            <person name="Thomas M."/>
            <person name="Miquel S."/>
            <person name="Chain F."/>
            <person name="Sokol H."/>
            <person name="Bermudez-Humaran L.G."/>
            <person name="Morrison M."/>
            <person name="Langella P."/>
            <person name="Azevedo V.A."/>
            <person name="Chatel J.M."/>
            <person name="Soares S."/>
        </authorList>
    </citation>
    <scope>NUCLEOTIDE SEQUENCE [LARGE SCALE GENOMIC DNA]</scope>
    <source>
        <strain evidence="1 2">CNCM I 4542</strain>
    </source>
</reference>
<gene>
    <name evidence="1" type="ORF">CGS50_003530</name>
</gene>
<dbReference type="RefSeq" id="WP_097782119.1">
    <property type="nucleotide sequence ID" value="NZ_NMTS02000001.1"/>
</dbReference>
<dbReference type="EMBL" id="NMTS02000001">
    <property type="protein sequence ID" value="PLK30697.1"/>
    <property type="molecule type" value="Genomic_DNA"/>
</dbReference>
<evidence type="ECO:0000313" key="1">
    <source>
        <dbReference type="EMBL" id="PLK30697.1"/>
    </source>
</evidence>
<accession>A0A2J4JS49</accession>
<name>A0A2J4JS49_9FIRM</name>
<sequence>MEDIMLIRSSFMRRIISQIINKALKKQAPGAEVELKEVQVNWVDKEQKLRVHLELDAEVTKAQLNDILKKAGVL</sequence>
<dbReference type="Proteomes" id="UP000221015">
    <property type="component" value="Unassembled WGS sequence"/>
</dbReference>
<comment type="caution">
    <text evidence="1">The sequence shown here is derived from an EMBL/GenBank/DDBJ whole genome shotgun (WGS) entry which is preliminary data.</text>
</comment>
<protein>
    <submittedName>
        <fullName evidence="1">Uncharacterized protein</fullName>
    </submittedName>
</protein>
<dbReference type="AlphaFoldDB" id="A0A2J4JS49"/>
<evidence type="ECO:0000313" key="2">
    <source>
        <dbReference type="Proteomes" id="UP000221015"/>
    </source>
</evidence>
<proteinExistence type="predicted"/>